<sequence length="333" mass="35435">MPKESRKSRDLRRQRRQKRVDGADESSSDEDVEDGSGRVKRRPDSLGYYPIYVGGRHQHHAGGGHHHPGWGPGPHHHAGGGHHHAAAASQLCESPGVAVAVAVAAFVVCSVICTYYLAKEVKGAIDDISDRRGEVLLVSSVDAFTYDQYQQLATKGVTIIVPREGEESMILHPDPSGGGFYHERFISNGELQELDFPETGHTSVLLSDQLLNRIDRKTDSNLLHEHHRVSTARRGWGTLMGAAAGVVGTGAAVAAAAALSALALTPVGWAVLACAAVPVIALACAKVGRWIGGMLMDQSPSPAPKESKLFRDASAGQGHEPLLPHQTSTPAYG</sequence>
<feature type="transmembrane region" description="Helical" evidence="2">
    <location>
        <begin position="236"/>
        <end position="261"/>
    </location>
</feature>
<evidence type="ECO:0000313" key="4">
    <source>
        <dbReference type="Proteomes" id="UP000422232"/>
    </source>
</evidence>
<dbReference type="RefSeq" id="WP_054300292.1">
    <property type="nucleotide sequence ID" value="NZ_CP012413.1"/>
</dbReference>
<keyword evidence="2" id="KW-0812">Transmembrane</keyword>
<feature type="region of interest" description="Disordered" evidence="1">
    <location>
        <begin position="298"/>
        <end position="333"/>
    </location>
</feature>
<dbReference type="EMBL" id="CP038908">
    <property type="protein sequence ID" value="QGO05545.1"/>
    <property type="molecule type" value="Genomic_DNA"/>
</dbReference>
<keyword evidence="4" id="KW-1185">Reference proteome</keyword>
<keyword evidence="2" id="KW-1133">Transmembrane helix</keyword>
<organism evidence="3 4">
    <name type="scientific">Piscirickettsia salmonis</name>
    <dbReference type="NCBI Taxonomy" id="1238"/>
    <lineage>
        <taxon>Bacteria</taxon>
        <taxon>Pseudomonadati</taxon>
        <taxon>Pseudomonadota</taxon>
        <taxon>Gammaproteobacteria</taxon>
        <taxon>Thiotrichales</taxon>
        <taxon>Piscirickettsiaceae</taxon>
        <taxon>Piscirickettsia</taxon>
    </lineage>
</organism>
<feature type="transmembrane region" description="Helical" evidence="2">
    <location>
        <begin position="97"/>
        <end position="118"/>
    </location>
</feature>
<protein>
    <submittedName>
        <fullName evidence="3">Uncharacterized protein</fullName>
    </submittedName>
</protein>
<name>A0A9Q6PS56_PISSA</name>
<reference evidence="3 4" key="1">
    <citation type="submission" date="2019-04" db="EMBL/GenBank/DDBJ databases">
        <title>Complete genome sequencing of Piscirickettsia salmonis strain Psal-009.</title>
        <authorList>
            <person name="Schober I."/>
            <person name="Bunk B."/>
            <person name="Sproer C."/>
            <person name="Carril G.P."/>
            <person name="Riedel T."/>
            <person name="Flores-Herrera P.A."/>
            <person name="Nourdin-Galindo G."/>
            <person name="Marshall S.H."/>
            <person name="Overmann J."/>
        </authorList>
    </citation>
    <scope>NUCLEOTIDE SEQUENCE [LARGE SCALE GENOMIC DNA]</scope>
    <source>
        <strain evidence="3 4">Psal-009</strain>
    </source>
</reference>
<evidence type="ECO:0000256" key="1">
    <source>
        <dbReference type="SAM" id="MobiDB-lite"/>
    </source>
</evidence>
<feature type="compositionally biased region" description="Acidic residues" evidence="1">
    <location>
        <begin position="23"/>
        <end position="34"/>
    </location>
</feature>
<evidence type="ECO:0000313" key="3">
    <source>
        <dbReference type="EMBL" id="QGO05545.1"/>
    </source>
</evidence>
<evidence type="ECO:0000256" key="2">
    <source>
        <dbReference type="SAM" id="Phobius"/>
    </source>
</evidence>
<dbReference type="Proteomes" id="UP000422232">
    <property type="component" value="Chromosome"/>
</dbReference>
<feature type="region of interest" description="Disordered" evidence="1">
    <location>
        <begin position="1"/>
        <end position="43"/>
    </location>
</feature>
<keyword evidence="2" id="KW-0472">Membrane</keyword>
<proteinExistence type="predicted"/>
<dbReference type="AlphaFoldDB" id="A0A9Q6PS56"/>
<feature type="region of interest" description="Disordered" evidence="1">
    <location>
        <begin position="57"/>
        <end position="84"/>
    </location>
</feature>
<accession>A0A9Q6PS56</accession>
<feature type="compositionally biased region" description="Basic residues" evidence="1">
    <location>
        <begin position="9"/>
        <end position="18"/>
    </location>
</feature>
<feature type="transmembrane region" description="Helical" evidence="2">
    <location>
        <begin position="267"/>
        <end position="288"/>
    </location>
</feature>
<gene>
    <name evidence="3" type="ORF">Psal009_01436</name>
</gene>